<dbReference type="Pfam" id="PF13344">
    <property type="entry name" value="Hydrolase_6"/>
    <property type="match status" value="1"/>
</dbReference>
<dbReference type="PANTHER" id="PTHR19288">
    <property type="entry name" value="4-NITROPHENYLPHOSPHATASE-RELATED"/>
    <property type="match status" value="1"/>
</dbReference>
<dbReference type="SUPFAM" id="SSF56784">
    <property type="entry name" value="HAD-like"/>
    <property type="match status" value="1"/>
</dbReference>
<evidence type="ECO:0000313" key="2">
    <source>
        <dbReference type="Proteomes" id="UP000295050"/>
    </source>
</evidence>
<dbReference type="AlphaFoldDB" id="A0A4R2RR51"/>
<dbReference type="OrthoDB" id="148966at2"/>
<dbReference type="GO" id="GO:0005737">
    <property type="term" value="C:cytoplasm"/>
    <property type="evidence" value="ECO:0007669"/>
    <property type="project" value="TreeGrafter"/>
</dbReference>
<dbReference type="PANTHER" id="PTHR19288:SF90">
    <property type="entry name" value="OS08G0542600 PROTEIN"/>
    <property type="match status" value="1"/>
</dbReference>
<dbReference type="EMBL" id="SLXU01000002">
    <property type="protein sequence ID" value="TCP62331.1"/>
    <property type="molecule type" value="Genomic_DNA"/>
</dbReference>
<dbReference type="NCBIfam" id="TIGR01460">
    <property type="entry name" value="HAD-SF-IIA"/>
    <property type="match status" value="1"/>
</dbReference>
<organism evidence="1 2">
    <name type="scientific">Rhodovulum bhavnagarense</name>
    <dbReference type="NCBI Taxonomy" id="992286"/>
    <lineage>
        <taxon>Bacteria</taxon>
        <taxon>Pseudomonadati</taxon>
        <taxon>Pseudomonadota</taxon>
        <taxon>Alphaproteobacteria</taxon>
        <taxon>Rhodobacterales</taxon>
        <taxon>Paracoccaceae</taxon>
        <taxon>Rhodovulum</taxon>
    </lineage>
</organism>
<keyword evidence="2" id="KW-1185">Reference proteome</keyword>
<evidence type="ECO:0000313" key="1">
    <source>
        <dbReference type="EMBL" id="TCP62331.1"/>
    </source>
</evidence>
<proteinExistence type="predicted"/>
<dbReference type="Gene3D" id="3.40.50.1000">
    <property type="entry name" value="HAD superfamily/HAD-like"/>
    <property type="match status" value="2"/>
</dbReference>
<reference evidence="1 2" key="1">
    <citation type="submission" date="2019-03" db="EMBL/GenBank/DDBJ databases">
        <title>Genomic Encyclopedia of Type Strains, Phase IV (KMG-IV): sequencing the most valuable type-strain genomes for metagenomic binning, comparative biology and taxonomic classification.</title>
        <authorList>
            <person name="Goeker M."/>
        </authorList>
    </citation>
    <scope>NUCLEOTIDE SEQUENCE [LARGE SCALE GENOMIC DNA]</scope>
    <source>
        <strain evidence="1 2">DSM 24766</strain>
    </source>
</reference>
<dbReference type="InterPro" id="IPR036412">
    <property type="entry name" value="HAD-like_sf"/>
</dbReference>
<gene>
    <name evidence="1" type="ORF">EV663_102175</name>
</gene>
<accession>A0A4R2RR51</accession>
<protein>
    <submittedName>
        <fullName evidence="1">HAD superfamily hydrolase (TIGR01450 family)</fullName>
    </submittedName>
</protein>
<comment type="caution">
    <text evidence="1">The sequence shown here is derived from an EMBL/GenBank/DDBJ whole genome shotgun (WGS) entry which is preliminary data.</text>
</comment>
<dbReference type="InterPro" id="IPR006357">
    <property type="entry name" value="HAD-SF_hydro_IIA"/>
</dbReference>
<sequence length="300" mass="32417">MTTTFEQAFAAYQDARDRLPVPGPAPIPRRADTLVDLADLFDVFLLDAFGVLNIGETAIPNAPERVTALQAAGKRVMVVSNAAGYPHHMLMQKYARLGYDFAPRDVITSRKTLLSALRGEERRHWGVMATPGLGRSDLDGIGLSFLADDPAAYQRAEGFMLLGAGAWTEQRQALLEDALRAEPREVWVGNPDIVAPREQGFSLEPGHFAHRLAETLGIAPRFFGKPFGNIFDMALAALGDGVQRERILMVGDSLHTDILGARTAGIASALVCEYGFFAGADADAAISASGIVPDFILRRP</sequence>
<dbReference type="GO" id="GO:0016791">
    <property type="term" value="F:phosphatase activity"/>
    <property type="evidence" value="ECO:0007669"/>
    <property type="project" value="TreeGrafter"/>
</dbReference>
<dbReference type="RefSeq" id="WP_132950589.1">
    <property type="nucleotide sequence ID" value="NZ_SLXU01000002.1"/>
</dbReference>
<keyword evidence="1" id="KW-0378">Hydrolase</keyword>
<name>A0A4R2RR51_9RHOB</name>
<dbReference type="InterPro" id="IPR023214">
    <property type="entry name" value="HAD_sf"/>
</dbReference>
<dbReference type="Proteomes" id="UP000295050">
    <property type="component" value="Unassembled WGS sequence"/>
</dbReference>
<dbReference type="Pfam" id="PF13242">
    <property type="entry name" value="Hydrolase_like"/>
    <property type="match status" value="1"/>
</dbReference>